<feature type="domain" description="Peptidase S9 prolyl oligopeptidase catalytic" evidence="5">
    <location>
        <begin position="508"/>
        <end position="721"/>
    </location>
</feature>
<dbReference type="GO" id="GO:0004252">
    <property type="term" value="F:serine-type endopeptidase activity"/>
    <property type="evidence" value="ECO:0007669"/>
    <property type="project" value="InterPro"/>
</dbReference>
<dbReference type="FunFam" id="3.40.50.1820:FF:000005">
    <property type="entry name" value="Prolyl endopeptidase"/>
    <property type="match status" value="1"/>
</dbReference>
<keyword evidence="3" id="KW-0378">Hydrolase</keyword>
<accession>A0A0F9VDM2</accession>
<comment type="similarity">
    <text evidence="1">Belongs to the peptidase S9A family.</text>
</comment>
<evidence type="ECO:0000256" key="4">
    <source>
        <dbReference type="ARBA" id="ARBA00022825"/>
    </source>
</evidence>
<dbReference type="InterPro" id="IPR029058">
    <property type="entry name" value="AB_hydrolase_fold"/>
</dbReference>
<evidence type="ECO:0000259" key="5">
    <source>
        <dbReference type="Pfam" id="PF00326"/>
    </source>
</evidence>
<evidence type="ECO:0000256" key="1">
    <source>
        <dbReference type="ARBA" id="ARBA00005228"/>
    </source>
</evidence>
<dbReference type="InterPro" id="IPR051543">
    <property type="entry name" value="Serine_Peptidase_S9A"/>
</dbReference>
<keyword evidence="2" id="KW-0645">Protease</keyword>
<keyword evidence="4" id="KW-0720">Serine protease</keyword>
<dbReference type="InterPro" id="IPR023302">
    <property type="entry name" value="Pept_S9A_N"/>
</dbReference>
<dbReference type="PROSITE" id="PS51257">
    <property type="entry name" value="PROKAR_LIPOPROTEIN"/>
    <property type="match status" value="1"/>
</dbReference>
<dbReference type="Pfam" id="PF02897">
    <property type="entry name" value="Peptidase_S9_N"/>
    <property type="match status" value="1"/>
</dbReference>
<gene>
    <name evidence="7" type="ORF">LCGC14_0418360</name>
</gene>
<sequence length="726" mass="83986">MKNIKINGWPKRTILGFAVVSLVLLISSGFTGCKMATEMPEPPVAKKIPKELTIHGDTRIDDYYWLNERENPEVIVYLTEENEYKDAVMKHTESFQIKLYDEIVGRIKKEEMSVPYKESGYYYYSRYEEGGEYRIYCRRKGTMEAEEEILLNVNEMAEGHDYYSVAGYSVSSNNNLLAFGVDTVSRRKYTIHFKNLKTGEILPDKIPITSGRAAWANDNKTVFYTLKDEETLRSYKILKHVLGTDPSSDKEVFEEKDVTFSTYVSKSKSKEYLFIESSHTLSDECRFLDVNNPDGKFKIIQPREKDLLYDVDHYKDKFYIRTNYKAKNFRLMATPVNKTTKGNWEEVIPHRKDVLLQDFEIFKDFLVVKERKNGLPNLRIMRWDKKGEHYLDFGEETYNASISSSSYYIELNPEIDTPFLRYEYTSLTTPRSVFDYNMNTKEKTLLKQQEVVGDFDSDNYHAERLYATARDGTKVPISLVYRKGLEKNGANPLFLYGYGSYGSIMNASFSSVRLSLLDRGFVYAIAHIRGGQEMGRYWYEEGKLLKKKNTFTDFIDCAEHLVAEKFTNPDKLFAQGGSAGGLLMGAIVNMRPDLFKGVIAAVPFVDVVTTMLDTSIPLTTFEWDEWGDPNKKEYYDYMLSYSPYDNVEAKDYPMMLVTTGLHDSQVQYFEPAKWVAKLRALKTDDNILLLHTNMEAGHGGVSGRFRRYIEYALEYAFMMDLVGINK</sequence>
<dbReference type="AlphaFoldDB" id="A0A0F9VDM2"/>
<dbReference type="InterPro" id="IPR001375">
    <property type="entry name" value="Peptidase_S9_cat"/>
</dbReference>
<dbReference type="GO" id="GO:0006508">
    <property type="term" value="P:proteolysis"/>
    <property type="evidence" value="ECO:0007669"/>
    <property type="project" value="UniProtKB-KW"/>
</dbReference>
<dbReference type="SUPFAM" id="SSF50993">
    <property type="entry name" value="Peptidase/esterase 'gauge' domain"/>
    <property type="match status" value="1"/>
</dbReference>
<dbReference type="EMBL" id="LAZR01000378">
    <property type="protein sequence ID" value="KKN71676.1"/>
    <property type="molecule type" value="Genomic_DNA"/>
</dbReference>
<dbReference type="Gene3D" id="3.40.50.1820">
    <property type="entry name" value="alpha/beta hydrolase"/>
    <property type="match status" value="1"/>
</dbReference>
<reference evidence="7" key="1">
    <citation type="journal article" date="2015" name="Nature">
        <title>Complex archaea that bridge the gap between prokaryotes and eukaryotes.</title>
        <authorList>
            <person name="Spang A."/>
            <person name="Saw J.H."/>
            <person name="Jorgensen S.L."/>
            <person name="Zaremba-Niedzwiedzka K."/>
            <person name="Martijn J."/>
            <person name="Lind A.E."/>
            <person name="van Eijk R."/>
            <person name="Schleper C."/>
            <person name="Guy L."/>
            <person name="Ettema T.J."/>
        </authorList>
    </citation>
    <scope>NUCLEOTIDE SEQUENCE</scope>
</reference>
<evidence type="ECO:0000256" key="3">
    <source>
        <dbReference type="ARBA" id="ARBA00022801"/>
    </source>
</evidence>
<organism evidence="7">
    <name type="scientific">marine sediment metagenome</name>
    <dbReference type="NCBI Taxonomy" id="412755"/>
    <lineage>
        <taxon>unclassified sequences</taxon>
        <taxon>metagenomes</taxon>
        <taxon>ecological metagenomes</taxon>
    </lineage>
</organism>
<proteinExistence type="inferred from homology"/>
<dbReference type="Gene3D" id="2.130.10.120">
    <property type="entry name" value="Prolyl oligopeptidase, N-terminal domain"/>
    <property type="match status" value="1"/>
</dbReference>
<feature type="domain" description="Peptidase S9A N-terminal" evidence="6">
    <location>
        <begin position="43"/>
        <end position="449"/>
    </location>
</feature>
<evidence type="ECO:0000259" key="6">
    <source>
        <dbReference type="Pfam" id="PF02897"/>
    </source>
</evidence>
<protein>
    <recommendedName>
        <fullName evidence="8">Oligopeptidase B</fullName>
    </recommendedName>
</protein>
<evidence type="ECO:0000256" key="2">
    <source>
        <dbReference type="ARBA" id="ARBA00022670"/>
    </source>
</evidence>
<name>A0A0F9VDM2_9ZZZZ</name>
<dbReference type="SUPFAM" id="SSF53474">
    <property type="entry name" value="alpha/beta-Hydrolases"/>
    <property type="match status" value="1"/>
</dbReference>
<dbReference type="InterPro" id="IPR002470">
    <property type="entry name" value="Peptidase_S9A"/>
</dbReference>
<dbReference type="PRINTS" id="PR00862">
    <property type="entry name" value="PROLIGOPTASE"/>
</dbReference>
<dbReference type="PANTHER" id="PTHR11757:SF19">
    <property type="entry name" value="PROLYL ENDOPEPTIDASE-LIKE"/>
    <property type="match status" value="1"/>
</dbReference>
<dbReference type="Pfam" id="PF00326">
    <property type="entry name" value="Peptidase_S9"/>
    <property type="match status" value="1"/>
</dbReference>
<dbReference type="PANTHER" id="PTHR11757">
    <property type="entry name" value="PROTEASE FAMILY S9A OLIGOPEPTIDASE"/>
    <property type="match status" value="1"/>
</dbReference>
<comment type="caution">
    <text evidence="7">The sequence shown here is derived from an EMBL/GenBank/DDBJ whole genome shotgun (WGS) entry which is preliminary data.</text>
</comment>
<evidence type="ECO:0000313" key="7">
    <source>
        <dbReference type="EMBL" id="KKN71676.1"/>
    </source>
</evidence>
<evidence type="ECO:0008006" key="8">
    <source>
        <dbReference type="Google" id="ProtNLM"/>
    </source>
</evidence>